<dbReference type="EMBL" id="SRYO01000002">
    <property type="protein sequence ID" value="TGY38334.1"/>
    <property type="molecule type" value="Genomic_DNA"/>
</dbReference>
<keyword evidence="1" id="KW-0472">Membrane</keyword>
<protein>
    <submittedName>
        <fullName evidence="2">Uncharacterized protein</fullName>
    </submittedName>
</protein>
<name>A0A4S2DCJ4_9MICO</name>
<keyword evidence="1" id="KW-0812">Transmembrane</keyword>
<sequence>MTAPTTTRRAGRVARRAGRLRRSAAVLAFGFGSALVLAAAVPLPAAAQSSQSIAVRAPAPGHAVDARYCAPSPGFTRTATLTVPSTAGPAVTAEDGLRVTLRSDRGIVLADGLSADELRRTRIDLGRLAADESACVVLTAQMPTTADDSFRTAAGEVTLRVDSEGIRPGGALAATGMNGDHLAVAVVAGLALILVAGLLLIGGAHRRARRLACVAVCTCGVLVVGALAVGSWAAFTDKAVVTVAASGQFGIAVRDSAGIARLPRDGRVTVSYVDTGDLVPGNTAVLSLAVLNNSLAADGRMALRLTAAGTLAPFVRYSVSMDADGSSSVLAGTPDTPATGVAMSGDGLRADLGLVAAAGIRLADGDTVPSSAARAVRTLTVKLHLLDDPRLHDLTGGDLALHLEVVGRSA</sequence>
<feature type="transmembrane region" description="Helical" evidence="1">
    <location>
        <begin position="211"/>
        <end position="235"/>
    </location>
</feature>
<dbReference type="AlphaFoldDB" id="A0A4S2DCJ4"/>
<comment type="caution">
    <text evidence="2">The sequence shown here is derived from an EMBL/GenBank/DDBJ whole genome shotgun (WGS) entry which is preliminary data.</text>
</comment>
<evidence type="ECO:0000256" key="1">
    <source>
        <dbReference type="SAM" id="Phobius"/>
    </source>
</evidence>
<evidence type="ECO:0000313" key="3">
    <source>
        <dbReference type="Proteomes" id="UP000309893"/>
    </source>
</evidence>
<dbReference type="RefSeq" id="WP_135948734.1">
    <property type="nucleotide sequence ID" value="NZ_SRYO01000002.1"/>
</dbReference>
<dbReference type="Proteomes" id="UP000309893">
    <property type="component" value="Unassembled WGS sequence"/>
</dbReference>
<proteinExistence type="predicted"/>
<organism evidence="2 3">
    <name type="scientific">Microbacterium laevaniformans</name>
    <dbReference type="NCBI Taxonomy" id="36807"/>
    <lineage>
        <taxon>Bacteria</taxon>
        <taxon>Bacillati</taxon>
        <taxon>Actinomycetota</taxon>
        <taxon>Actinomycetes</taxon>
        <taxon>Micrococcales</taxon>
        <taxon>Microbacteriaceae</taxon>
        <taxon>Microbacterium</taxon>
    </lineage>
</organism>
<keyword evidence="1" id="KW-1133">Transmembrane helix</keyword>
<reference evidence="2 3" key="1">
    <citation type="submission" date="2019-04" db="EMBL/GenBank/DDBJ databases">
        <title>Microbes associate with the intestines of laboratory mice.</title>
        <authorList>
            <person name="Navarre W."/>
            <person name="Wong E."/>
            <person name="Huang K."/>
            <person name="Tropini C."/>
            <person name="Ng K."/>
            <person name="Yu B."/>
        </authorList>
    </citation>
    <scope>NUCLEOTIDE SEQUENCE [LARGE SCALE GENOMIC DNA]</scope>
    <source>
        <strain evidence="2 3">NM46_B2-13</strain>
    </source>
</reference>
<feature type="transmembrane region" description="Helical" evidence="1">
    <location>
        <begin position="182"/>
        <end position="204"/>
    </location>
</feature>
<accession>A0A4S2DCJ4</accession>
<evidence type="ECO:0000313" key="2">
    <source>
        <dbReference type="EMBL" id="TGY38334.1"/>
    </source>
</evidence>
<gene>
    <name evidence="2" type="ORF">E5344_03565</name>
</gene>